<evidence type="ECO:0000259" key="2">
    <source>
        <dbReference type="PROSITE" id="PS51387"/>
    </source>
</evidence>
<dbReference type="PANTHER" id="PTHR43762">
    <property type="entry name" value="L-GULONOLACTONE OXIDASE"/>
    <property type="match status" value="1"/>
</dbReference>
<dbReference type="Proteomes" id="UP000603912">
    <property type="component" value="Unassembled WGS sequence"/>
</dbReference>
<dbReference type="PANTHER" id="PTHR43762:SF1">
    <property type="entry name" value="D-ARABINONO-1,4-LACTONE OXIDASE"/>
    <property type="match status" value="1"/>
</dbReference>
<dbReference type="InterPro" id="IPR016169">
    <property type="entry name" value="FAD-bd_PCMH_sub2"/>
</dbReference>
<reference evidence="3" key="1">
    <citation type="journal article" date="2014" name="Int. J. Syst. Evol. Microbiol.">
        <title>Complete genome sequence of Corynebacterium casei LMG S-19264T (=DSM 44701T), isolated from a smear-ripened cheese.</title>
        <authorList>
            <consortium name="US DOE Joint Genome Institute (JGI-PGF)"/>
            <person name="Walter F."/>
            <person name="Albersmeier A."/>
            <person name="Kalinowski J."/>
            <person name="Ruckert C."/>
        </authorList>
    </citation>
    <scope>NUCLEOTIDE SEQUENCE</scope>
    <source>
        <strain evidence="3">CGMCC 1.12214</strain>
    </source>
</reference>
<evidence type="ECO:0000256" key="1">
    <source>
        <dbReference type="ARBA" id="ARBA00022827"/>
    </source>
</evidence>
<dbReference type="RefSeq" id="WP_308469359.1">
    <property type="nucleotide sequence ID" value="NZ_BMES01000001.1"/>
</dbReference>
<evidence type="ECO:0000313" key="3">
    <source>
        <dbReference type="EMBL" id="GGH17341.1"/>
    </source>
</evidence>
<dbReference type="GO" id="GO:0071949">
    <property type="term" value="F:FAD binding"/>
    <property type="evidence" value="ECO:0007669"/>
    <property type="project" value="InterPro"/>
</dbReference>
<evidence type="ECO:0000313" key="4">
    <source>
        <dbReference type="Proteomes" id="UP000603912"/>
    </source>
</evidence>
<gene>
    <name evidence="3" type="ORF">GCM10007036_18690</name>
</gene>
<dbReference type="AlphaFoldDB" id="A0A917I6F4"/>
<protein>
    <submittedName>
        <fullName evidence="3">Oxidoreductase</fullName>
    </submittedName>
</protein>
<dbReference type="InterPro" id="IPR016166">
    <property type="entry name" value="FAD-bd_PCMH"/>
</dbReference>
<dbReference type="InterPro" id="IPR010031">
    <property type="entry name" value="FAD_lactone_oxidase-like"/>
</dbReference>
<dbReference type="Pfam" id="PF01565">
    <property type="entry name" value="FAD_binding_4"/>
    <property type="match status" value="1"/>
</dbReference>
<keyword evidence="4" id="KW-1185">Reference proteome</keyword>
<keyword evidence="1" id="KW-0274">FAD</keyword>
<dbReference type="InterPro" id="IPR006094">
    <property type="entry name" value="Oxid_FAD_bind_N"/>
</dbReference>
<sequence length="414" mass="45563">MDRTGDTPVIARGAARSYGDASFGPGLTLDMRRLDHVTAFDAASGVMTCEAGVLLSDVIRLWTPRGWFPPVTPGTKFVTIGGMIASDVHGKNHHLAGSFGDHVISFRLALGDGSVATCSRTENVDLFEATCGGMGLTGVILEATFRMIPVRSARIMQETQRAPNLAAAMDLFEAGSERTYSVAWIDCLATGAELGRSAVIFGDHASPDDFDSDARSAPFSRRTPNKRRIPLDFPGFALNRASVSAFNKLYYKRQAPGRRLVDLEPYFYPLDAIQDWNRIYGQRGFVQYQCVLPLATSRDGLAALLTEIARAGDPSFLAVLKRLGRESFGLLSFPLEGYTLALDFPATDRTFGLLDRLDDITLEAGGRLYLTKDARMRRAMLEASYPRLDRFRAVREQYGFTTRFRSALSDRLGL</sequence>
<name>A0A917I6F4_9HYPH</name>
<keyword evidence="1" id="KW-0285">Flavoprotein</keyword>
<dbReference type="GO" id="GO:0016899">
    <property type="term" value="F:oxidoreductase activity, acting on the CH-OH group of donors, oxygen as acceptor"/>
    <property type="evidence" value="ECO:0007669"/>
    <property type="project" value="InterPro"/>
</dbReference>
<feature type="domain" description="FAD-binding PCMH-type" evidence="2">
    <location>
        <begin position="1"/>
        <end position="150"/>
    </location>
</feature>
<comment type="caution">
    <text evidence="3">The sequence shown here is derived from an EMBL/GenBank/DDBJ whole genome shotgun (WGS) entry which is preliminary data.</text>
</comment>
<accession>A0A917I6F4</accession>
<dbReference type="Gene3D" id="3.30.465.10">
    <property type="match status" value="1"/>
</dbReference>
<dbReference type="InterPro" id="IPR036318">
    <property type="entry name" value="FAD-bd_PCMH-like_sf"/>
</dbReference>
<proteinExistence type="predicted"/>
<reference evidence="3" key="2">
    <citation type="submission" date="2020-09" db="EMBL/GenBank/DDBJ databases">
        <authorList>
            <person name="Sun Q."/>
            <person name="Zhou Y."/>
        </authorList>
    </citation>
    <scope>NUCLEOTIDE SEQUENCE</scope>
    <source>
        <strain evidence="3">CGMCC 1.12214</strain>
    </source>
</reference>
<dbReference type="SUPFAM" id="SSF56176">
    <property type="entry name" value="FAD-binding/transporter-associated domain-like"/>
    <property type="match status" value="1"/>
</dbReference>
<dbReference type="EMBL" id="BMES01000001">
    <property type="protein sequence ID" value="GGH17341.1"/>
    <property type="molecule type" value="Genomic_DNA"/>
</dbReference>
<organism evidence="3 4">
    <name type="scientific">Alsobacter metallidurans</name>
    <dbReference type="NCBI Taxonomy" id="340221"/>
    <lineage>
        <taxon>Bacteria</taxon>
        <taxon>Pseudomonadati</taxon>
        <taxon>Pseudomonadota</taxon>
        <taxon>Alphaproteobacteria</taxon>
        <taxon>Hyphomicrobiales</taxon>
        <taxon>Alsobacteraceae</taxon>
        <taxon>Alsobacter</taxon>
    </lineage>
</organism>
<dbReference type="PROSITE" id="PS51387">
    <property type="entry name" value="FAD_PCMH"/>
    <property type="match status" value="1"/>
</dbReference>